<dbReference type="SUPFAM" id="SSF51735">
    <property type="entry name" value="NAD(P)-binding Rossmann-fold domains"/>
    <property type="match status" value="1"/>
</dbReference>
<accession>A0A8D8Y4T2</accession>
<name>A0A8D8Y4T2_9HEMI</name>
<keyword evidence="2" id="KW-0560">Oxidoreductase</keyword>
<proteinExistence type="inferred from homology"/>
<dbReference type="Gene3D" id="3.40.50.720">
    <property type="entry name" value="NAD(P)-binding Rossmann-like Domain"/>
    <property type="match status" value="1"/>
</dbReference>
<dbReference type="EMBL" id="HBUF01009570">
    <property type="protein sequence ID" value="CAG6607940.1"/>
    <property type="molecule type" value="Transcribed_RNA"/>
</dbReference>
<dbReference type="EMBL" id="HBUF01358353">
    <property type="protein sequence ID" value="CAG6719148.1"/>
    <property type="molecule type" value="Transcribed_RNA"/>
</dbReference>
<evidence type="ECO:0000313" key="3">
    <source>
        <dbReference type="EMBL" id="CAG6719148.1"/>
    </source>
</evidence>
<dbReference type="PRINTS" id="PR00081">
    <property type="entry name" value="GDHRDH"/>
</dbReference>
<dbReference type="AlphaFoldDB" id="A0A8D8Y4T2"/>
<comment type="similarity">
    <text evidence="1">Belongs to the short-chain dehydrogenases/reductases (SDR) family.</text>
</comment>
<reference evidence="3" key="1">
    <citation type="submission" date="2021-05" db="EMBL/GenBank/DDBJ databases">
        <authorList>
            <person name="Alioto T."/>
            <person name="Alioto T."/>
            <person name="Gomez Garrido J."/>
        </authorList>
    </citation>
    <scope>NUCLEOTIDE SEQUENCE</scope>
</reference>
<dbReference type="EMBL" id="HBUF01358355">
    <property type="protein sequence ID" value="CAG6719150.1"/>
    <property type="molecule type" value="Transcribed_RNA"/>
</dbReference>
<dbReference type="GO" id="GO:0016616">
    <property type="term" value="F:oxidoreductase activity, acting on the CH-OH group of donors, NAD or NADP as acceptor"/>
    <property type="evidence" value="ECO:0007669"/>
    <property type="project" value="TreeGrafter"/>
</dbReference>
<dbReference type="EMBL" id="HBUF01334481">
    <property type="protein sequence ID" value="CAG6697732.1"/>
    <property type="molecule type" value="Transcribed_RNA"/>
</dbReference>
<dbReference type="EMBL" id="HBUF01334483">
    <property type="protein sequence ID" value="CAG6697736.1"/>
    <property type="molecule type" value="Transcribed_RNA"/>
</dbReference>
<evidence type="ECO:0000256" key="2">
    <source>
        <dbReference type="ARBA" id="ARBA00023002"/>
    </source>
</evidence>
<dbReference type="EMBL" id="HBUF01537583">
    <property type="protein sequence ID" value="CAG6753846.1"/>
    <property type="molecule type" value="Transcribed_RNA"/>
</dbReference>
<dbReference type="EMBL" id="HBUF01334482">
    <property type="protein sequence ID" value="CAG6697734.1"/>
    <property type="molecule type" value="Transcribed_RNA"/>
</dbReference>
<dbReference type="GO" id="GO:0005811">
    <property type="term" value="C:lipid droplet"/>
    <property type="evidence" value="ECO:0007669"/>
    <property type="project" value="TreeGrafter"/>
</dbReference>
<dbReference type="PANTHER" id="PTHR24322:SF736">
    <property type="entry name" value="RETINOL DEHYDROGENASE 10"/>
    <property type="match status" value="1"/>
</dbReference>
<organism evidence="3">
    <name type="scientific">Cacopsylla melanoneura</name>
    <dbReference type="NCBI Taxonomy" id="428564"/>
    <lineage>
        <taxon>Eukaryota</taxon>
        <taxon>Metazoa</taxon>
        <taxon>Ecdysozoa</taxon>
        <taxon>Arthropoda</taxon>
        <taxon>Hexapoda</taxon>
        <taxon>Insecta</taxon>
        <taxon>Pterygota</taxon>
        <taxon>Neoptera</taxon>
        <taxon>Paraneoptera</taxon>
        <taxon>Hemiptera</taxon>
        <taxon>Sternorrhyncha</taxon>
        <taxon>Psylloidea</taxon>
        <taxon>Psyllidae</taxon>
        <taxon>Psyllinae</taxon>
        <taxon>Cacopsylla</taxon>
    </lineage>
</organism>
<sequence length="306" mass="34481">MYNLFRLVYSSLEFLIELYWLGIKISFAFVESGYRFFSPKPLKRLNTERILVIGTGRGLGRELALQLSCHGAEVICWDVDEKSNQATVNETRHFNGRAIAFTCDVTNRADVRRVAERTRQEVGEVTMVIQCCGLSSPHALLNRSLQKVKQTFELSVLSHFWLLDEFLPPMLSSGRGHWVTLSSVAGLTGQPHHTSMAASQFAVQGLSEALAQQYWKKPNIHVTLVHIYPFLLSADLKSNIRLRISSYFNTMDPGEAARLIISGVRRNAAEISIPENALLYSKLLRLLPRKSSQIIRDLLDTGVDFG</sequence>
<evidence type="ECO:0000256" key="1">
    <source>
        <dbReference type="ARBA" id="ARBA00006484"/>
    </source>
</evidence>
<dbReference type="PANTHER" id="PTHR24322">
    <property type="entry name" value="PKSB"/>
    <property type="match status" value="1"/>
</dbReference>
<protein>
    <submittedName>
        <fullName evidence="3">17-beta-hydroxysteroid dehydrogenase 13</fullName>
    </submittedName>
</protein>
<dbReference type="EMBL" id="HBUF01009569">
    <property type="protein sequence ID" value="CAG6607939.1"/>
    <property type="molecule type" value="Transcribed_RNA"/>
</dbReference>
<dbReference type="Pfam" id="PF00106">
    <property type="entry name" value="adh_short"/>
    <property type="match status" value="1"/>
</dbReference>
<dbReference type="InterPro" id="IPR036291">
    <property type="entry name" value="NAD(P)-bd_dom_sf"/>
</dbReference>
<dbReference type="InterPro" id="IPR002347">
    <property type="entry name" value="SDR_fam"/>
</dbReference>